<keyword evidence="8" id="KW-0325">Glycoprotein</keyword>
<dbReference type="Proteomes" id="UP001233999">
    <property type="component" value="Unassembled WGS sequence"/>
</dbReference>
<evidence type="ECO:0000256" key="6">
    <source>
        <dbReference type="ARBA" id="ARBA00023136"/>
    </source>
</evidence>
<dbReference type="PANTHER" id="PTHR42643">
    <property type="entry name" value="IONOTROPIC RECEPTOR 20A-RELATED"/>
    <property type="match status" value="1"/>
</dbReference>
<reference evidence="11" key="1">
    <citation type="journal article" date="2023" name="IScience">
        <title>Live-bearing cockroach genome reveals convergent evolutionary mechanisms linked to viviparity in insects and beyond.</title>
        <authorList>
            <person name="Fouks B."/>
            <person name="Harrison M.C."/>
            <person name="Mikhailova A.A."/>
            <person name="Marchal E."/>
            <person name="English S."/>
            <person name="Carruthers M."/>
            <person name="Jennings E.C."/>
            <person name="Chiamaka E.L."/>
            <person name="Frigard R.A."/>
            <person name="Pippel M."/>
            <person name="Attardo G.M."/>
            <person name="Benoit J.B."/>
            <person name="Bornberg-Bauer E."/>
            <person name="Tobe S.S."/>
        </authorList>
    </citation>
    <scope>NUCLEOTIDE SEQUENCE</scope>
    <source>
        <strain evidence="11">Stay&amp;Tobe</strain>
    </source>
</reference>
<dbReference type="GO" id="GO:0050906">
    <property type="term" value="P:detection of stimulus involved in sensory perception"/>
    <property type="evidence" value="ECO:0007669"/>
    <property type="project" value="UniProtKB-ARBA"/>
</dbReference>
<feature type="domain" description="Ionotropic glutamate receptor C-terminal" evidence="10">
    <location>
        <begin position="59"/>
        <end position="222"/>
    </location>
</feature>
<comment type="subcellular location">
    <subcellularLocation>
        <location evidence="1">Cell membrane</location>
        <topology evidence="1">Multi-pass membrane protein</topology>
    </subcellularLocation>
</comment>
<feature type="transmembrane region" description="Helical" evidence="9">
    <location>
        <begin position="59"/>
        <end position="81"/>
    </location>
</feature>
<evidence type="ECO:0000256" key="9">
    <source>
        <dbReference type="SAM" id="Phobius"/>
    </source>
</evidence>
<keyword evidence="5 9" id="KW-1133">Transmembrane helix</keyword>
<evidence type="ECO:0000256" key="4">
    <source>
        <dbReference type="ARBA" id="ARBA00022692"/>
    </source>
</evidence>
<evidence type="ECO:0000256" key="3">
    <source>
        <dbReference type="ARBA" id="ARBA00022475"/>
    </source>
</evidence>
<evidence type="ECO:0000256" key="1">
    <source>
        <dbReference type="ARBA" id="ARBA00004651"/>
    </source>
</evidence>
<keyword evidence="7" id="KW-0675">Receptor</keyword>
<evidence type="ECO:0000313" key="11">
    <source>
        <dbReference type="EMBL" id="KAJ9591719.1"/>
    </source>
</evidence>
<accession>A0AAD8EIZ6</accession>
<evidence type="ECO:0000256" key="5">
    <source>
        <dbReference type="ARBA" id="ARBA00022989"/>
    </source>
</evidence>
<gene>
    <name evidence="11" type="ORF">L9F63_001747</name>
</gene>
<dbReference type="AlphaFoldDB" id="A0AAD8EIZ6"/>
<sequence length="270" mass="30431">MVNSTQVDASLEPFDINGNLANVIEFLPSIWTSELATYIKRPATLQSKSGFLLAPFSNVLWVCIIGILLILVLMLRLTHYVNLNHREEIPNNFNLHTCLLCVVSIFCQQGHEATPLYVSSQLVFITSLIVGLIIFASYSAVIISFLSVTKSDLPFTTFQGLLDDGTYQFQIIGKSTMSILFQKSTDPVLSRVYLELIRPQLENLPINTTHGAQRLCNSHNVAFMTHRVHLEGVLPSVMCDIIRVPKMTLPNQASIIVSQRNQYYKFLKRK</sequence>
<keyword evidence="12" id="KW-1185">Reference proteome</keyword>
<dbReference type="PANTHER" id="PTHR42643:SF33">
    <property type="entry name" value="GLUTAMATE RECEPTOR 2-LIKE PROTEIN"/>
    <property type="match status" value="1"/>
</dbReference>
<protein>
    <recommendedName>
        <fullName evidence="10">Ionotropic glutamate receptor C-terminal domain-containing protein</fullName>
    </recommendedName>
</protein>
<evidence type="ECO:0000256" key="2">
    <source>
        <dbReference type="ARBA" id="ARBA00008685"/>
    </source>
</evidence>
<proteinExistence type="inferred from homology"/>
<dbReference type="InterPro" id="IPR052192">
    <property type="entry name" value="Insect_Ionotropic_Sensory_Rcpt"/>
</dbReference>
<reference evidence="11" key="2">
    <citation type="submission" date="2023-05" db="EMBL/GenBank/DDBJ databases">
        <authorList>
            <person name="Fouks B."/>
        </authorList>
    </citation>
    <scope>NUCLEOTIDE SEQUENCE</scope>
    <source>
        <strain evidence="11">Stay&amp;Tobe</strain>
        <tissue evidence="11">Testes</tissue>
    </source>
</reference>
<dbReference type="GO" id="GO:0005886">
    <property type="term" value="C:plasma membrane"/>
    <property type="evidence" value="ECO:0007669"/>
    <property type="project" value="UniProtKB-SubCell"/>
</dbReference>
<comment type="caution">
    <text evidence="11">The sequence shown here is derived from an EMBL/GenBank/DDBJ whole genome shotgun (WGS) entry which is preliminary data.</text>
</comment>
<dbReference type="InterPro" id="IPR001320">
    <property type="entry name" value="Iontro_rcpt_C"/>
</dbReference>
<name>A0AAD8EIZ6_DIPPU</name>
<evidence type="ECO:0000259" key="10">
    <source>
        <dbReference type="Pfam" id="PF00060"/>
    </source>
</evidence>
<keyword evidence="3" id="KW-1003">Cell membrane</keyword>
<dbReference type="GO" id="GO:0015276">
    <property type="term" value="F:ligand-gated monoatomic ion channel activity"/>
    <property type="evidence" value="ECO:0007669"/>
    <property type="project" value="InterPro"/>
</dbReference>
<evidence type="ECO:0000256" key="7">
    <source>
        <dbReference type="ARBA" id="ARBA00023170"/>
    </source>
</evidence>
<dbReference type="EMBL" id="JASPKZ010003859">
    <property type="protein sequence ID" value="KAJ9591719.1"/>
    <property type="molecule type" value="Genomic_DNA"/>
</dbReference>
<evidence type="ECO:0000256" key="8">
    <source>
        <dbReference type="ARBA" id="ARBA00023180"/>
    </source>
</evidence>
<feature type="transmembrane region" description="Helical" evidence="9">
    <location>
        <begin position="123"/>
        <end position="146"/>
    </location>
</feature>
<comment type="similarity">
    <text evidence="2">Belongs to the glutamate-gated ion channel (TC 1.A.10.1) family.</text>
</comment>
<keyword evidence="6 9" id="KW-0472">Membrane</keyword>
<organism evidence="11 12">
    <name type="scientific">Diploptera punctata</name>
    <name type="common">Pacific beetle cockroach</name>
    <dbReference type="NCBI Taxonomy" id="6984"/>
    <lineage>
        <taxon>Eukaryota</taxon>
        <taxon>Metazoa</taxon>
        <taxon>Ecdysozoa</taxon>
        <taxon>Arthropoda</taxon>
        <taxon>Hexapoda</taxon>
        <taxon>Insecta</taxon>
        <taxon>Pterygota</taxon>
        <taxon>Neoptera</taxon>
        <taxon>Polyneoptera</taxon>
        <taxon>Dictyoptera</taxon>
        <taxon>Blattodea</taxon>
        <taxon>Blaberoidea</taxon>
        <taxon>Blaberidae</taxon>
        <taxon>Diplopterinae</taxon>
        <taxon>Diploptera</taxon>
    </lineage>
</organism>
<dbReference type="Pfam" id="PF00060">
    <property type="entry name" value="Lig_chan"/>
    <property type="match status" value="1"/>
</dbReference>
<evidence type="ECO:0000313" key="12">
    <source>
        <dbReference type="Proteomes" id="UP001233999"/>
    </source>
</evidence>
<keyword evidence="4 9" id="KW-0812">Transmembrane</keyword>
<dbReference type="Gene3D" id="1.10.287.70">
    <property type="match status" value="1"/>
</dbReference>